<dbReference type="Proteomes" id="UP001610432">
    <property type="component" value="Unassembled WGS sequence"/>
</dbReference>
<feature type="region of interest" description="Disordered" evidence="1">
    <location>
        <begin position="556"/>
        <end position="621"/>
    </location>
</feature>
<evidence type="ECO:0000313" key="3">
    <source>
        <dbReference type="EMBL" id="KAL2868531.1"/>
    </source>
</evidence>
<feature type="region of interest" description="Disordered" evidence="1">
    <location>
        <begin position="88"/>
        <end position="367"/>
    </location>
</feature>
<evidence type="ECO:0000256" key="1">
    <source>
        <dbReference type="SAM" id="MobiDB-lite"/>
    </source>
</evidence>
<keyword evidence="4" id="KW-1185">Reference proteome</keyword>
<feature type="compositionally biased region" description="Basic and acidic residues" evidence="1">
    <location>
        <begin position="338"/>
        <end position="362"/>
    </location>
</feature>
<proteinExistence type="predicted"/>
<protein>
    <recommendedName>
        <fullName evidence="2">DUF8035 domain-containing protein</fullName>
    </recommendedName>
</protein>
<reference evidence="3 4" key="1">
    <citation type="submission" date="2024-07" db="EMBL/GenBank/DDBJ databases">
        <title>Section-level genome sequencing and comparative genomics of Aspergillus sections Usti and Cavernicolus.</title>
        <authorList>
            <consortium name="Lawrence Berkeley National Laboratory"/>
            <person name="Nybo J.L."/>
            <person name="Vesth T.C."/>
            <person name="Theobald S."/>
            <person name="Frisvad J.C."/>
            <person name="Larsen T.O."/>
            <person name="Kjaerboelling I."/>
            <person name="Rothschild-Mancinelli K."/>
            <person name="Lyhne E.K."/>
            <person name="Kogle M.E."/>
            <person name="Barry K."/>
            <person name="Clum A."/>
            <person name="Na H."/>
            <person name="Ledsgaard L."/>
            <person name="Lin J."/>
            <person name="Lipzen A."/>
            <person name="Kuo A."/>
            <person name="Riley R."/>
            <person name="Mondo S."/>
            <person name="Labutti K."/>
            <person name="Haridas S."/>
            <person name="Pangalinan J."/>
            <person name="Salamov A.A."/>
            <person name="Simmons B.A."/>
            <person name="Magnuson J.K."/>
            <person name="Chen J."/>
            <person name="Drula E."/>
            <person name="Henrissat B."/>
            <person name="Wiebenga A."/>
            <person name="Lubbers R.J."/>
            <person name="Gomes A.C."/>
            <person name="Macurrencykelacurrency M.R."/>
            <person name="Stajich J."/>
            <person name="Grigoriev I.V."/>
            <person name="Mortensen U.H."/>
            <person name="De Vries R.P."/>
            <person name="Baker S.E."/>
            <person name="Andersen M.R."/>
        </authorList>
    </citation>
    <scope>NUCLEOTIDE SEQUENCE [LARGE SCALE GENOMIC DNA]</scope>
    <source>
        <strain evidence="3 4">CBS 449.75</strain>
    </source>
</reference>
<evidence type="ECO:0000313" key="4">
    <source>
        <dbReference type="Proteomes" id="UP001610432"/>
    </source>
</evidence>
<feature type="compositionally biased region" description="Low complexity" evidence="1">
    <location>
        <begin position="265"/>
        <end position="279"/>
    </location>
</feature>
<feature type="domain" description="DUF8035" evidence="2">
    <location>
        <begin position="494"/>
        <end position="548"/>
    </location>
</feature>
<sequence length="621" mass="71921">MPRRSRPVEYDDVVDDIEHGLYPGRVKGGLQVDRDAHYAHRPPNSPPVEIFDRRHFSGRPRPEIPHESYEYLQEDARIAEGLGRLNLDAYPPEVNDINRGKTRGTDGNADRPRGRSGSRLPGMEEAYFSTDESDSGYTDSQSDKREGFARRQKRPVSRHGYDIHKEPVPRSKGLKESRVHQSRYDGEMYIKSSRAGENSRESRGRTRYDTNPQQLHRSHYHVNLGGEEDESNDCEEDAIPRHSRRGVARRNHIKQKYPARSQRVSLSSSSSTSSSSAELSDSELPKVPLPPPVPPVYKNSRNKSINHATSYRLPSPPRVPSLETVLNERDARHRRKMEKSARDEVEIQRRSKDSLKPAPESHSRRRKDATLVIDDGLVFGGDGDILIEDERTGASRSTNRQIVEEEDYYRRRQPKSSSRSSLSSETMDGWAIVQAPSKAKHAETELVDIREEPRQPKQSGRSKVTEKDERDLGNDDTPRGKVKRRYIGVKDRKDRLWTEITKDLVVKEAIERAGYEYEEMDSFYYIFSYLHPDDVDALIEQSDDIRRARRRRLKEIHRERGSIPPSSRFAPNKSGPLHLEPAPSPPRQHRDDRKYREDRRRREREEEIKEDGYYRARSGRW</sequence>
<feature type="compositionally biased region" description="Basic and acidic residues" evidence="1">
    <location>
        <begin position="197"/>
        <end position="208"/>
    </location>
</feature>
<name>A0ABR4LVG1_9EURO</name>
<gene>
    <name evidence="3" type="ORF">BJX67DRAFT_379910</name>
</gene>
<feature type="compositionally biased region" description="Basic and acidic residues" evidence="1">
    <location>
        <begin position="588"/>
        <end position="614"/>
    </location>
</feature>
<dbReference type="Pfam" id="PF26118">
    <property type="entry name" value="DUF8035"/>
    <property type="match status" value="1"/>
</dbReference>
<accession>A0ABR4LVG1</accession>
<feature type="compositionally biased region" description="Acidic residues" evidence="1">
    <location>
        <begin position="226"/>
        <end position="237"/>
    </location>
</feature>
<feature type="region of interest" description="Disordered" evidence="1">
    <location>
        <begin position="405"/>
        <end position="483"/>
    </location>
</feature>
<organism evidence="3 4">
    <name type="scientific">Aspergillus lucknowensis</name>
    <dbReference type="NCBI Taxonomy" id="176173"/>
    <lineage>
        <taxon>Eukaryota</taxon>
        <taxon>Fungi</taxon>
        <taxon>Dikarya</taxon>
        <taxon>Ascomycota</taxon>
        <taxon>Pezizomycotina</taxon>
        <taxon>Eurotiomycetes</taxon>
        <taxon>Eurotiomycetidae</taxon>
        <taxon>Eurotiales</taxon>
        <taxon>Aspergillaceae</taxon>
        <taxon>Aspergillus</taxon>
        <taxon>Aspergillus subgen. Nidulantes</taxon>
    </lineage>
</organism>
<feature type="compositionally biased region" description="Basic and acidic residues" evidence="1">
    <location>
        <begin position="463"/>
        <end position="479"/>
    </location>
</feature>
<dbReference type="InterPro" id="IPR058348">
    <property type="entry name" value="DUF8035"/>
</dbReference>
<dbReference type="RefSeq" id="XP_070887510.1">
    <property type="nucleotide sequence ID" value="XM_071032679.1"/>
</dbReference>
<feature type="compositionally biased region" description="Low complexity" evidence="1">
    <location>
        <begin position="415"/>
        <end position="424"/>
    </location>
</feature>
<dbReference type="GeneID" id="98147751"/>
<evidence type="ECO:0000259" key="2">
    <source>
        <dbReference type="Pfam" id="PF26118"/>
    </source>
</evidence>
<feature type="compositionally biased region" description="Basic and acidic residues" evidence="1">
    <location>
        <begin position="440"/>
        <end position="455"/>
    </location>
</feature>
<feature type="compositionally biased region" description="Basic residues" evidence="1">
    <location>
        <begin position="241"/>
        <end position="257"/>
    </location>
</feature>
<feature type="compositionally biased region" description="Basic and acidic residues" evidence="1">
    <location>
        <begin position="159"/>
        <end position="188"/>
    </location>
</feature>
<dbReference type="EMBL" id="JBFXLQ010000013">
    <property type="protein sequence ID" value="KAL2868531.1"/>
    <property type="molecule type" value="Genomic_DNA"/>
</dbReference>
<comment type="caution">
    <text evidence="3">The sequence shown here is derived from an EMBL/GenBank/DDBJ whole genome shotgun (WGS) entry which is preliminary data.</text>
</comment>